<evidence type="ECO:0000313" key="2">
    <source>
        <dbReference type="Proteomes" id="UP001057561"/>
    </source>
</evidence>
<name>A0ABY5M1F7_9CYAN</name>
<organism evidence="1 2">
    <name type="scientific">Dolichospermum heterosporum TAC447</name>
    <dbReference type="NCBI Taxonomy" id="747523"/>
    <lineage>
        <taxon>Bacteria</taxon>
        <taxon>Bacillati</taxon>
        <taxon>Cyanobacteriota</taxon>
        <taxon>Cyanophyceae</taxon>
        <taxon>Nostocales</taxon>
        <taxon>Aphanizomenonaceae</taxon>
        <taxon>Dolichospermum</taxon>
        <taxon>Dolichospermum heterosporum</taxon>
    </lineage>
</organism>
<dbReference type="Proteomes" id="UP001057561">
    <property type="component" value="Chromosome"/>
</dbReference>
<protein>
    <submittedName>
        <fullName evidence="1">Uncharacterized protein</fullName>
    </submittedName>
</protein>
<dbReference type="EMBL" id="CP099464">
    <property type="protein sequence ID" value="UUO16902.1"/>
    <property type="molecule type" value="Genomic_DNA"/>
</dbReference>
<evidence type="ECO:0000313" key="1">
    <source>
        <dbReference type="EMBL" id="UUO16902.1"/>
    </source>
</evidence>
<gene>
    <name evidence="1" type="ORF">NG743_07765</name>
</gene>
<reference evidence="1" key="1">
    <citation type="submission" date="2022-06" db="EMBL/GenBank/DDBJ databases">
        <title>Nostosin G and Spiroidesin B from the Cyanobacterium Dolichospermum sp. NIES-1697.</title>
        <authorList>
            <person name="Phan C.-S."/>
            <person name="Mehjabin J.J."/>
            <person name="Anas A.R.J."/>
            <person name="Hayasaka M."/>
            <person name="Onoki R."/>
            <person name="Wang J."/>
            <person name="Umezawa T."/>
            <person name="Washio K."/>
            <person name="Morikawa M."/>
            <person name="Okino T."/>
        </authorList>
    </citation>
    <scope>NUCLEOTIDE SEQUENCE</scope>
    <source>
        <strain evidence="1">NIES-1697</strain>
    </source>
</reference>
<proteinExistence type="predicted"/>
<dbReference type="RefSeq" id="WP_027404137.1">
    <property type="nucleotide sequence ID" value="NZ_CP099464.1"/>
</dbReference>
<accession>A0ABY5M1F7</accession>
<keyword evidence="2" id="KW-1185">Reference proteome</keyword>
<sequence>MRASCPLELYKLNAQQLNSVSLLKEIAGERNTVIANAQAIKTQGKIPWLYRSLYVKQYLL</sequence>